<reference evidence="1 2" key="1">
    <citation type="submission" date="2015-09" db="EMBL/GenBank/DDBJ databases">
        <title>Draft genome sequence of Kouleothrix aurantiaca JCM 19913.</title>
        <authorList>
            <person name="Hemp J."/>
        </authorList>
    </citation>
    <scope>NUCLEOTIDE SEQUENCE [LARGE SCALE GENOMIC DNA]</scope>
    <source>
        <strain evidence="1 2">COM-B</strain>
    </source>
</reference>
<organism evidence="1 2">
    <name type="scientific">Kouleothrix aurantiaca</name>
    <dbReference type="NCBI Taxonomy" id="186479"/>
    <lineage>
        <taxon>Bacteria</taxon>
        <taxon>Bacillati</taxon>
        <taxon>Chloroflexota</taxon>
        <taxon>Chloroflexia</taxon>
        <taxon>Chloroflexales</taxon>
        <taxon>Roseiflexineae</taxon>
        <taxon>Roseiflexaceae</taxon>
        <taxon>Kouleothrix</taxon>
    </lineage>
</organism>
<accession>A0A0P9D6W8</accession>
<sequence>MNTTGYNLVVKRPIELVALLLERLCGNAQLSLEGDLRYVDTRQIQSISLEPTDLLRRSTSQPIQDFIILPVEPSTKDILIGSILPQAGLRTRIYHLQIQKDGERMFAAYDRFEVDCVWIGAWADEAWLTALVNTGILRTYTPIVETEEL</sequence>
<dbReference type="EMBL" id="LJCR01000229">
    <property type="protein sequence ID" value="KPV53566.1"/>
    <property type="molecule type" value="Genomic_DNA"/>
</dbReference>
<proteinExistence type="predicted"/>
<name>A0A0P9D6W8_9CHLR</name>
<comment type="caution">
    <text evidence="1">The sequence shown here is derived from an EMBL/GenBank/DDBJ whole genome shotgun (WGS) entry which is preliminary data.</text>
</comment>
<dbReference type="Proteomes" id="UP000050509">
    <property type="component" value="Unassembled WGS sequence"/>
</dbReference>
<keyword evidence="2" id="KW-1185">Reference proteome</keyword>
<gene>
    <name evidence="1" type="ORF">SE17_08940</name>
</gene>
<dbReference type="AlphaFoldDB" id="A0A0P9D6W8"/>
<evidence type="ECO:0000313" key="2">
    <source>
        <dbReference type="Proteomes" id="UP000050509"/>
    </source>
</evidence>
<protein>
    <submittedName>
        <fullName evidence="1">Uncharacterized protein</fullName>
    </submittedName>
</protein>
<evidence type="ECO:0000313" key="1">
    <source>
        <dbReference type="EMBL" id="KPV53566.1"/>
    </source>
</evidence>